<evidence type="ECO:0000313" key="2">
    <source>
        <dbReference type="Proteomes" id="UP000178089"/>
    </source>
</evidence>
<dbReference type="Proteomes" id="UP000178089">
    <property type="component" value="Unassembled WGS sequence"/>
</dbReference>
<name>A0A1G2N2L8_9BACT</name>
<dbReference type="STRING" id="1802315.A3F51_00435"/>
<sequence>MIINKKQITIKPARITIDKLGEMINNGFKEVDKRIDDLDTKFEKKIDDLDTKFEKRIDDLDTKFEKKIDDLDKKVDFRFNGLQNRMDNTNVHYITTGEHNFLKERVNKVEKKVFAK</sequence>
<dbReference type="SUPFAM" id="SSF58113">
    <property type="entry name" value="Apolipoprotein A-I"/>
    <property type="match status" value="1"/>
</dbReference>
<proteinExistence type="predicted"/>
<protein>
    <recommendedName>
        <fullName evidence="3">t-SNARE coiled-coil homology domain-containing protein</fullName>
    </recommendedName>
</protein>
<evidence type="ECO:0000313" key="1">
    <source>
        <dbReference type="EMBL" id="OHA29491.1"/>
    </source>
</evidence>
<organism evidence="1 2">
    <name type="scientific">Candidatus Taylorbacteria bacterium RIFCSPHIGHO2_12_FULL_45_16</name>
    <dbReference type="NCBI Taxonomy" id="1802315"/>
    <lineage>
        <taxon>Bacteria</taxon>
        <taxon>Candidatus Tayloriibacteriota</taxon>
    </lineage>
</organism>
<dbReference type="EMBL" id="MHRT01000004">
    <property type="protein sequence ID" value="OHA29491.1"/>
    <property type="molecule type" value="Genomic_DNA"/>
</dbReference>
<accession>A0A1G2N2L8</accession>
<dbReference type="AlphaFoldDB" id="A0A1G2N2L8"/>
<comment type="caution">
    <text evidence="1">The sequence shown here is derived from an EMBL/GenBank/DDBJ whole genome shotgun (WGS) entry which is preliminary data.</text>
</comment>
<reference evidence="1 2" key="1">
    <citation type="journal article" date="2016" name="Nat. Commun.">
        <title>Thousands of microbial genomes shed light on interconnected biogeochemical processes in an aquifer system.</title>
        <authorList>
            <person name="Anantharaman K."/>
            <person name="Brown C.T."/>
            <person name="Hug L.A."/>
            <person name="Sharon I."/>
            <person name="Castelle C.J."/>
            <person name="Probst A.J."/>
            <person name="Thomas B.C."/>
            <person name="Singh A."/>
            <person name="Wilkins M.J."/>
            <person name="Karaoz U."/>
            <person name="Brodie E.L."/>
            <person name="Williams K.H."/>
            <person name="Hubbard S.S."/>
            <person name="Banfield J.F."/>
        </authorList>
    </citation>
    <scope>NUCLEOTIDE SEQUENCE [LARGE SCALE GENOMIC DNA]</scope>
</reference>
<evidence type="ECO:0008006" key="3">
    <source>
        <dbReference type="Google" id="ProtNLM"/>
    </source>
</evidence>
<dbReference type="Gene3D" id="1.20.120.20">
    <property type="entry name" value="Apolipoprotein"/>
    <property type="match status" value="1"/>
</dbReference>
<gene>
    <name evidence="1" type="ORF">A3F51_00435</name>
</gene>